<protein>
    <recommendedName>
        <fullName evidence="3">DUF2290 domain-containing protein</fullName>
    </recommendedName>
</protein>
<evidence type="ECO:0000313" key="2">
    <source>
        <dbReference type="Proteomes" id="UP000224076"/>
    </source>
</evidence>
<dbReference type="Proteomes" id="UP000224076">
    <property type="component" value="Unassembled WGS sequence"/>
</dbReference>
<dbReference type="RefSeq" id="WP_098666472.1">
    <property type="nucleotide sequence ID" value="NZ_NVDG01000069.1"/>
</dbReference>
<name>A0A2B3TS42_BACCE</name>
<sequence length="247" mass="29712">MKKTPGDYLIQQFNTLKAMFEGRLLIESIEPIYTNNLFTYSNTVPYDSSRSPLSAKYFNSCKQYLAIFKHRSFHYLFKDASIARFHYEFDKDYKLLSYNLHWFPCPFSSEFLSQFLDEDGKIEKISFFEYLDYIEEVDSFNYTNFSFRTPIRIDYDANYEGTKGSFHPTSHIHFQDTNTRAKNQDIYCLYRFFAFIIENCYPNHHYTFHNEENNISTKMINESSYWLKCNRTPDIELGEHINTSFRF</sequence>
<gene>
    <name evidence="1" type="ORF">COK86_28865</name>
</gene>
<reference evidence="1 2" key="1">
    <citation type="submission" date="2017-09" db="EMBL/GenBank/DDBJ databases">
        <title>Large-scale bioinformatics analysis of Bacillus genomes uncovers conserved roles of natural products in bacterial physiology.</title>
        <authorList>
            <consortium name="Agbiome Team Llc"/>
            <person name="Bleich R.M."/>
            <person name="Grubbs K.J."/>
            <person name="Santa Maria K.C."/>
            <person name="Allen S.E."/>
            <person name="Farag S."/>
            <person name="Shank E.A."/>
            <person name="Bowers A."/>
        </authorList>
    </citation>
    <scope>NUCLEOTIDE SEQUENCE [LARGE SCALE GENOMIC DNA]</scope>
    <source>
        <strain evidence="1 2">AFS061806</strain>
    </source>
</reference>
<dbReference type="EMBL" id="NVDG01000069">
    <property type="protein sequence ID" value="PFU37416.1"/>
    <property type="molecule type" value="Genomic_DNA"/>
</dbReference>
<comment type="caution">
    <text evidence="1">The sequence shown here is derived from an EMBL/GenBank/DDBJ whole genome shotgun (WGS) entry which is preliminary data.</text>
</comment>
<organism evidence="1 2">
    <name type="scientific">Bacillus cereus</name>
    <dbReference type="NCBI Taxonomy" id="1396"/>
    <lineage>
        <taxon>Bacteria</taxon>
        <taxon>Bacillati</taxon>
        <taxon>Bacillota</taxon>
        <taxon>Bacilli</taxon>
        <taxon>Bacillales</taxon>
        <taxon>Bacillaceae</taxon>
        <taxon>Bacillus</taxon>
        <taxon>Bacillus cereus group</taxon>
    </lineage>
</organism>
<evidence type="ECO:0000313" key="1">
    <source>
        <dbReference type="EMBL" id="PFU37416.1"/>
    </source>
</evidence>
<accession>A0A2B3TS42</accession>
<proteinExistence type="predicted"/>
<dbReference type="AlphaFoldDB" id="A0A2B3TS42"/>
<evidence type="ECO:0008006" key="3">
    <source>
        <dbReference type="Google" id="ProtNLM"/>
    </source>
</evidence>